<dbReference type="InterPro" id="IPR012340">
    <property type="entry name" value="NA-bd_OB-fold"/>
</dbReference>
<organism evidence="4 5">
    <name type="scientific">Candidatus Sungbacteria bacterium RIFCSPLOWO2_01_FULL_60_25</name>
    <dbReference type="NCBI Taxonomy" id="1802281"/>
    <lineage>
        <taxon>Bacteria</taxon>
        <taxon>Candidatus Sungiibacteriota</taxon>
    </lineage>
</organism>
<evidence type="ECO:0000256" key="2">
    <source>
        <dbReference type="ARBA" id="ARBA00022980"/>
    </source>
</evidence>
<evidence type="ECO:0000313" key="4">
    <source>
        <dbReference type="EMBL" id="OHA08313.1"/>
    </source>
</evidence>
<dbReference type="PANTHER" id="PTHR10744:SF9">
    <property type="entry name" value="40S RIBOSOMAL PROTEIN S11-RELATED"/>
    <property type="match status" value="1"/>
</dbReference>
<dbReference type="InterPro" id="IPR000266">
    <property type="entry name" value="Ribosomal_uS17"/>
</dbReference>
<dbReference type="Proteomes" id="UP000178977">
    <property type="component" value="Unassembled WGS sequence"/>
</dbReference>
<dbReference type="Pfam" id="PF00366">
    <property type="entry name" value="Ribosomal_S17"/>
    <property type="match status" value="1"/>
</dbReference>
<dbReference type="PANTHER" id="PTHR10744">
    <property type="entry name" value="40S RIBOSOMAL PROTEIN S11 FAMILY MEMBER"/>
    <property type="match status" value="1"/>
</dbReference>
<dbReference type="PRINTS" id="PR00973">
    <property type="entry name" value="RIBOSOMALS17"/>
</dbReference>
<protein>
    <submittedName>
        <fullName evidence="4">30S ribosomal protein S17</fullName>
    </submittedName>
</protein>
<dbReference type="EMBL" id="MHQT01000043">
    <property type="protein sequence ID" value="OHA08313.1"/>
    <property type="molecule type" value="Genomic_DNA"/>
</dbReference>
<evidence type="ECO:0000313" key="5">
    <source>
        <dbReference type="Proteomes" id="UP000178977"/>
    </source>
</evidence>
<proteinExistence type="inferred from homology"/>
<dbReference type="GO" id="GO:0006412">
    <property type="term" value="P:translation"/>
    <property type="evidence" value="ECO:0007669"/>
    <property type="project" value="InterPro"/>
</dbReference>
<sequence>MRTLQGTIVSNKMTRTVVVRVDRLRRQEKYRTYYRASKRFKADVPENSPYQIGDVVRIAETRPRSRDKRWTVVAVVRRAAVAGVETEAGEVEDKAQ</sequence>
<dbReference type="STRING" id="1802281.A3A44_02535"/>
<dbReference type="GO" id="GO:0022627">
    <property type="term" value="C:cytosolic small ribosomal subunit"/>
    <property type="evidence" value="ECO:0007669"/>
    <property type="project" value="TreeGrafter"/>
</dbReference>
<name>A0A1G2L9J9_9BACT</name>
<gene>
    <name evidence="4" type="ORF">A3A44_02535</name>
</gene>
<keyword evidence="3" id="KW-0687">Ribonucleoprotein</keyword>
<accession>A0A1G2L9J9</accession>
<evidence type="ECO:0000256" key="1">
    <source>
        <dbReference type="ARBA" id="ARBA00010254"/>
    </source>
</evidence>
<dbReference type="GO" id="GO:0003735">
    <property type="term" value="F:structural constituent of ribosome"/>
    <property type="evidence" value="ECO:0007669"/>
    <property type="project" value="InterPro"/>
</dbReference>
<dbReference type="CDD" id="cd00364">
    <property type="entry name" value="Ribosomal_uS17"/>
    <property type="match status" value="1"/>
</dbReference>
<evidence type="ECO:0000256" key="3">
    <source>
        <dbReference type="ARBA" id="ARBA00023274"/>
    </source>
</evidence>
<dbReference type="NCBIfam" id="NF004123">
    <property type="entry name" value="PRK05610.1"/>
    <property type="match status" value="1"/>
</dbReference>
<dbReference type="SUPFAM" id="SSF50249">
    <property type="entry name" value="Nucleic acid-binding proteins"/>
    <property type="match status" value="1"/>
</dbReference>
<dbReference type="Gene3D" id="2.40.50.140">
    <property type="entry name" value="Nucleic acid-binding proteins"/>
    <property type="match status" value="1"/>
</dbReference>
<keyword evidence="2 4" id="KW-0689">Ribosomal protein</keyword>
<reference evidence="4 5" key="1">
    <citation type="journal article" date="2016" name="Nat. Commun.">
        <title>Thousands of microbial genomes shed light on interconnected biogeochemical processes in an aquifer system.</title>
        <authorList>
            <person name="Anantharaman K."/>
            <person name="Brown C.T."/>
            <person name="Hug L.A."/>
            <person name="Sharon I."/>
            <person name="Castelle C.J."/>
            <person name="Probst A.J."/>
            <person name="Thomas B.C."/>
            <person name="Singh A."/>
            <person name="Wilkins M.J."/>
            <person name="Karaoz U."/>
            <person name="Brodie E.L."/>
            <person name="Williams K.H."/>
            <person name="Hubbard S.S."/>
            <person name="Banfield J.F."/>
        </authorList>
    </citation>
    <scope>NUCLEOTIDE SEQUENCE [LARGE SCALE GENOMIC DNA]</scope>
</reference>
<comment type="caution">
    <text evidence="4">The sequence shown here is derived from an EMBL/GenBank/DDBJ whole genome shotgun (WGS) entry which is preliminary data.</text>
</comment>
<comment type="similarity">
    <text evidence="1">Belongs to the universal ribosomal protein uS17 family.</text>
</comment>
<dbReference type="AlphaFoldDB" id="A0A1G2L9J9"/>